<keyword evidence="2" id="KW-0479">Metal-binding</keyword>
<evidence type="ECO:0000256" key="6">
    <source>
        <dbReference type="SAM" id="MobiDB-lite"/>
    </source>
</evidence>
<dbReference type="AlphaFoldDB" id="A0A9W8BIV2"/>
<feature type="compositionally biased region" description="Acidic residues" evidence="6">
    <location>
        <begin position="36"/>
        <end position="61"/>
    </location>
</feature>
<feature type="compositionally biased region" description="Low complexity" evidence="6">
    <location>
        <begin position="1"/>
        <end position="19"/>
    </location>
</feature>
<dbReference type="GO" id="GO:0008270">
    <property type="term" value="F:zinc ion binding"/>
    <property type="evidence" value="ECO:0007669"/>
    <property type="project" value="InterPro"/>
</dbReference>
<dbReference type="CDD" id="cd00067">
    <property type="entry name" value="GAL4"/>
    <property type="match status" value="1"/>
</dbReference>
<organism evidence="8 9">
    <name type="scientific">Coemansia thaxteri</name>
    <dbReference type="NCBI Taxonomy" id="2663907"/>
    <lineage>
        <taxon>Eukaryota</taxon>
        <taxon>Fungi</taxon>
        <taxon>Fungi incertae sedis</taxon>
        <taxon>Zoopagomycota</taxon>
        <taxon>Kickxellomycotina</taxon>
        <taxon>Kickxellomycetes</taxon>
        <taxon>Kickxellales</taxon>
        <taxon>Kickxellaceae</taxon>
        <taxon>Coemansia</taxon>
    </lineage>
</organism>
<dbReference type="PROSITE" id="PS00463">
    <property type="entry name" value="ZN2_CY6_FUNGAL_1"/>
    <property type="match status" value="1"/>
</dbReference>
<feature type="domain" description="Zn(2)-C6 fungal-type" evidence="7">
    <location>
        <begin position="76"/>
        <end position="106"/>
    </location>
</feature>
<dbReference type="PANTHER" id="PTHR47338:SF5">
    <property type="entry name" value="ZN(II)2CYS6 TRANSCRIPTION FACTOR (EUROFUNG)"/>
    <property type="match status" value="1"/>
</dbReference>
<proteinExistence type="predicted"/>
<keyword evidence="4" id="KW-0804">Transcription</keyword>
<evidence type="ECO:0000313" key="8">
    <source>
        <dbReference type="EMBL" id="KAJ2008487.1"/>
    </source>
</evidence>
<dbReference type="OrthoDB" id="5600212at2759"/>
<evidence type="ECO:0000256" key="3">
    <source>
        <dbReference type="ARBA" id="ARBA00023015"/>
    </source>
</evidence>
<dbReference type="Gene3D" id="4.10.240.10">
    <property type="entry name" value="Zn(2)-C6 fungal-type DNA-binding domain"/>
    <property type="match status" value="1"/>
</dbReference>
<feature type="compositionally biased region" description="Polar residues" evidence="6">
    <location>
        <begin position="774"/>
        <end position="787"/>
    </location>
</feature>
<feature type="region of interest" description="Disordered" evidence="6">
    <location>
        <begin position="729"/>
        <end position="832"/>
    </location>
</feature>
<dbReference type="Proteomes" id="UP001150907">
    <property type="component" value="Unassembled WGS sequence"/>
</dbReference>
<evidence type="ECO:0000313" key="9">
    <source>
        <dbReference type="Proteomes" id="UP001150907"/>
    </source>
</evidence>
<dbReference type="Pfam" id="PF00172">
    <property type="entry name" value="Zn_clus"/>
    <property type="match status" value="1"/>
</dbReference>
<dbReference type="EMBL" id="JANBQF010000004">
    <property type="protein sequence ID" value="KAJ2008487.1"/>
    <property type="molecule type" value="Genomic_DNA"/>
</dbReference>
<dbReference type="InterPro" id="IPR050815">
    <property type="entry name" value="TF_fung"/>
</dbReference>
<sequence>MIKAEGGNNSSSGSASNRGMSEDSAAMDTAASYMHDDDDDDEEDEEEDGDDGHDVDNEDEAEAARGSSKQARLMRACDTCRRKKVKCNGTKPSCSHCTRMKLACHYSPLVRKKRVRRSIIDKLEERLESMEQMLQPLVERLSPNDPVVSAGASGFGLGFAFAPALLPPLPPVPQPPAVLLPPPHVVEELVEIAATRLAPSAPPVSWPRLQRRLRAAQLPEFVVYACVAFAARFSSRPEFICTPRYNAGRDYARRAAELVAGLVDRPDPDVIFCLGVLSLYEWGCGRGESAWTYTGMATRLAQRCRLHLVDEEEFNENAGEQDRSWVSTEWRRRLWWHVYCGDRTSVIVASRPATMHDDDCVVDLPTHDHEWVMDSRPSASDDGASADKIPDCWWLVLELYRICSRVAEFANRRRRPQRSSDTPRRAMFDILDRDLNEIRSKFVPCMADFPPKPELLSCAYKFAESSAGLSNVCSVYFSIHLIYCAARIILYRSELPEYHHESIGPELIERAKRVCIDSAHQQAEVIRWALDSVPIEDWDPKVGVWSLQGASIHVNAALSGDNAVAEQSRRDLEVHLKLHVASDQYYHFNMAIITMLHHVFNLRKKQRLAMTASGSALVCSTTDKTLVIQHQNDPDPWIVPRCCSFLGFTYNYSQLRGILNDAIKQTTYSPPDAITDEGTYATKDNQHLPLHTPGYQQSIAHTLMAHNSMSGMSSPPPSHLTSMADHHRMSVDDTAGGPPRHSYGLDLSGGLWHPPPQAAAAAATATVDDDAVRQRSSSAKRPLNTSKAGGGSAGRSTAQPPSSSGQPTKPKSGPKGGRKNAAAASTPHPPQQPLTAAEQLERLQKLDELRARVVLLQQLRNGTGGNQQSFNTSELTSPSSSSTFSTSEAPVAGINSAAMTHAPGNDVNGFLSNFAASIGSTASQLESSSGGTSMPSLPTMCSGVATQPQVSYQHPSRIHGGDDGSAWMPGSTFHAPLAEDGMQGMSNEELQILLSQIVPRGGAAAMSLPQTDGLAMHAPDPQYSAADIQGLLQRLNTFNSHGQN</sequence>
<dbReference type="InterPro" id="IPR001138">
    <property type="entry name" value="Zn2Cys6_DnaBD"/>
</dbReference>
<dbReference type="GO" id="GO:0005634">
    <property type="term" value="C:nucleus"/>
    <property type="evidence" value="ECO:0007669"/>
    <property type="project" value="UniProtKB-SubCell"/>
</dbReference>
<feature type="compositionally biased region" description="Polar residues" evidence="6">
    <location>
        <begin position="794"/>
        <end position="809"/>
    </location>
</feature>
<gene>
    <name evidence="8" type="ORF">H4R26_000183</name>
</gene>
<evidence type="ECO:0000256" key="2">
    <source>
        <dbReference type="ARBA" id="ARBA00022723"/>
    </source>
</evidence>
<reference evidence="8" key="1">
    <citation type="submission" date="2022-07" db="EMBL/GenBank/DDBJ databases">
        <title>Phylogenomic reconstructions and comparative analyses of Kickxellomycotina fungi.</title>
        <authorList>
            <person name="Reynolds N.K."/>
            <person name="Stajich J.E."/>
            <person name="Barry K."/>
            <person name="Grigoriev I.V."/>
            <person name="Crous P."/>
            <person name="Smith M.E."/>
        </authorList>
    </citation>
    <scope>NUCLEOTIDE SEQUENCE</scope>
    <source>
        <strain evidence="8">IMI 214461</strain>
    </source>
</reference>
<dbReference type="SMART" id="SM00066">
    <property type="entry name" value="GAL4"/>
    <property type="match status" value="1"/>
</dbReference>
<keyword evidence="5" id="KW-0539">Nucleus</keyword>
<dbReference type="GO" id="GO:0000981">
    <property type="term" value="F:DNA-binding transcription factor activity, RNA polymerase II-specific"/>
    <property type="evidence" value="ECO:0007669"/>
    <property type="project" value="InterPro"/>
</dbReference>
<feature type="region of interest" description="Disordered" evidence="6">
    <location>
        <begin position="957"/>
        <end position="979"/>
    </location>
</feature>
<feature type="region of interest" description="Disordered" evidence="6">
    <location>
        <begin position="1"/>
        <end position="70"/>
    </location>
</feature>
<dbReference type="Pfam" id="PF04082">
    <property type="entry name" value="Fungal_trans"/>
    <property type="match status" value="1"/>
</dbReference>
<dbReference type="PROSITE" id="PS50048">
    <property type="entry name" value="ZN2_CY6_FUNGAL_2"/>
    <property type="match status" value="1"/>
</dbReference>
<dbReference type="GO" id="GO:0003677">
    <property type="term" value="F:DNA binding"/>
    <property type="evidence" value="ECO:0007669"/>
    <property type="project" value="InterPro"/>
</dbReference>
<comment type="caution">
    <text evidence="8">The sequence shown here is derived from an EMBL/GenBank/DDBJ whole genome shotgun (WGS) entry which is preliminary data.</text>
</comment>
<evidence type="ECO:0000256" key="1">
    <source>
        <dbReference type="ARBA" id="ARBA00004123"/>
    </source>
</evidence>
<protein>
    <recommendedName>
        <fullName evidence="7">Zn(2)-C6 fungal-type domain-containing protein</fullName>
    </recommendedName>
</protein>
<evidence type="ECO:0000259" key="7">
    <source>
        <dbReference type="PROSITE" id="PS50048"/>
    </source>
</evidence>
<keyword evidence="3" id="KW-0805">Transcription regulation</keyword>
<feature type="compositionally biased region" description="Low complexity" evidence="6">
    <location>
        <begin position="869"/>
        <end position="887"/>
    </location>
</feature>
<dbReference type="InterPro" id="IPR036864">
    <property type="entry name" value="Zn2-C6_fun-type_DNA-bd_sf"/>
</dbReference>
<accession>A0A9W8BIV2</accession>
<dbReference type="SUPFAM" id="SSF57701">
    <property type="entry name" value="Zn2/Cys6 DNA-binding domain"/>
    <property type="match status" value="1"/>
</dbReference>
<comment type="subcellular location">
    <subcellularLocation>
        <location evidence="1">Nucleus</location>
    </subcellularLocation>
</comment>
<evidence type="ECO:0000256" key="4">
    <source>
        <dbReference type="ARBA" id="ARBA00023163"/>
    </source>
</evidence>
<name>A0A9W8BIV2_9FUNG</name>
<feature type="region of interest" description="Disordered" evidence="6">
    <location>
        <begin position="862"/>
        <end position="888"/>
    </location>
</feature>
<keyword evidence="9" id="KW-1185">Reference proteome</keyword>
<dbReference type="PANTHER" id="PTHR47338">
    <property type="entry name" value="ZN(II)2CYS6 TRANSCRIPTION FACTOR (EUROFUNG)-RELATED"/>
    <property type="match status" value="1"/>
</dbReference>
<dbReference type="SMART" id="SM00906">
    <property type="entry name" value="Fungal_trans"/>
    <property type="match status" value="1"/>
</dbReference>
<dbReference type="GO" id="GO:0006351">
    <property type="term" value="P:DNA-templated transcription"/>
    <property type="evidence" value="ECO:0007669"/>
    <property type="project" value="InterPro"/>
</dbReference>
<dbReference type="PRINTS" id="PR00755">
    <property type="entry name" value="AFLATOXINBRP"/>
</dbReference>
<evidence type="ECO:0000256" key="5">
    <source>
        <dbReference type="ARBA" id="ARBA00023242"/>
    </source>
</evidence>
<dbReference type="CDD" id="cd12148">
    <property type="entry name" value="fungal_TF_MHR"/>
    <property type="match status" value="1"/>
</dbReference>
<dbReference type="InterPro" id="IPR007219">
    <property type="entry name" value="XnlR_reg_dom"/>
</dbReference>